<organism evidence="1 2">
    <name type="scientific">Mycobacterium phage Baka</name>
    <dbReference type="NCBI Taxonomy" id="2902882"/>
    <lineage>
        <taxon>Viruses</taxon>
        <taxon>Duplodnaviria</taxon>
        <taxon>Heunggongvirae</taxon>
        <taxon>Uroviricota</taxon>
        <taxon>Caudoviricetes</taxon>
        <taxon>Omegavirus</taxon>
        <taxon>Omegavirus baka</taxon>
    </lineage>
</organism>
<protein>
    <submittedName>
        <fullName evidence="1">Uncharacterized protein</fullName>
    </submittedName>
</protein>
<reference evidence="1 2" key="1">
    <citation type="journal article" date="2012" name="J. Virol.">
        <title>Complete Genome Sequences of 138 Mycobacteriophages.</title>
        <authorList>
            <consortium name="the Science Education Alliance Phage Hunters Advancing Genomics and Evolutionary Science Program"/>
            <consortium name="the KwaZulu-Natal Research Institute for Tuberculosis and HIV Mycobacterial Genetics Course Students"/>
            <consortium name="the Phage Hunters Integrating Research and Education Program"/>
            <person name="Hatfull G.F."/>
        </authorList>
    </citation>
    <scope>NUCLEOTIDE SEQUENCE [LARGE SCALE GENOMIC DNA]</scope>
    <source>
        <strain evidence="1">Baka</strain>
    </source>
</reference>
<proteinExistence type="predicted"/>
<evidence type="ECO:0000313" key="2">
    <source>
        <dbReference type="Proteomes" id="UP000008404"/>
    </source>
</evidence>
<dbReference type="GeneID" id="40233095"/>
<dbReference type="EMBL" id="JF937090">
    <property type="protein sequence ID" value="AEK08243.1"/>
    <property type="molecule type" value="Genomic_DNA"/>
</dbReference>
<dbReference type="RefSeq" id="YP_009636359.1">
    <property type="nucleotide sequence ID" value="NC_042316.1"/>
</dbReference>
<gene>
    <name evidence="1" type="primary">188</name>
    <name evidence="1" type="ORF">PBI_BAKA_188</name>
</gene>
<dbReference type="Proteomes" id="UP000008404">
    <property type="component" value="Segment"/>
</dbReference>
<sequence length="53" mass="5715">MTQPRFMPGQRVRRTTANTSLVGTVRATDGHSALVAWDNGTMGAQPVSELQES</sequence>
<keyword evidence="2" id="KW-1185">Reference proteome</keyword>
<evidence type="ECO:0000313" key="1">
    <source>
        <dbReference type="EMBL" id="AEK08243.1"/>
    </source>
</evidence>
<accession>G1D0E6</accession>
<dbReference type="KEGG" id="vg:40233095"/>
<name>G1D0E6_9CAUD</name>